<dbReference type="PRINTS" id="PR00633">
    <property type="entry name" value="RCCNDNSATION"/>
</dbReference>
<feature type="repeat" description="RCC1" evidence="1">
    <location>
        <begin position="437"/>
        <end position="490"/>
    </location>
</feature>
<feature type="region of interest" description="Disordered" evidence="2">
    <location>
        <begin position="1"/>
        <end position="98"/>
    </location>
</feature>
<dbReference type="PANTHER" id="PTHR46207">
    <property type="entry name" value="PROTEIN RCC2"/>
    <property type="match status" value="1"/>
</dbReference>
<evidence type="ECO:0000313" key="3">
    <source>
        <dbReference type="EMBL" id="PXF44862.1"/>
    </source>
</evidence>
<feature type="compositionally biased region" description="Basic and acidic residues" evidence="2">
    <location>
        <begin position="508"/>
        <end position="519"/>
    </location>
</feature>
<organism evidence="3 4">
    <name type="scientific">Gracilariopsis chorda</name>
    <dbReference type="NCBI Taxonomy" id="448386"/>
    <lineage>
        <taxon>Eukaryota</taxon>
        <taxon>Rhodophyta</taxon>
        <taxon>Florideophyceae</taxon>
        <taxon>Rhodymeniophycidae</taxon>
        <taxon>Gracilariales</taxon>
        <taxon>Gracilariaceae</taxon>
        <taxon>Gracilariopsis</taxon>
    </lineage>
</organism>
<feature type="compositionally biased region" description="Polar residues" evidence="2">
    <location>
        <begin position="34"/>
        <end position="45"/>
    </location>
</feature>
<evidence type="ECO:0000256" key="1">
    <source>
        <dbReference type="PROSITE-ProRule" id="PRU00235"/>
    </source>
</evidence>
<dbReference type="InterPro" id="IPR028641">
    <property type="entry name" value="RCC2"/>
</dbReference>
<dbReference type="STRING" id="448386.A0A2V3IRY6"/>
<dbReference type="AlphaFoldDB" id="A0A2V3IRY6"/>
<dbReference type="Gene3D" id="2.130.10.30">
    <property type="entry name" value="Regulator of chromosome condensation 1/beta-lactamase-inhibitor protein II"/>
    <property type="match status" value="2"/>
</dbReference>
<dbReference type="InterPro" id="IPR000408">
    <property type="entry name" value="Reg_chr_condens"/>
</dbReference>
<evidence type="ECO:0000256" key="2">
    <source>
        <dbReference type="SAM" id="MobiDB-lite"/>
    </source>
</evidence>
<accession>A0A2V3IRY6</accession>
<feature type="repeat" description="RCC1" evidence="1">
    <location>
        <begin position="167"/>
        <end position="220"/>
    </location>
</feature>
<keyword evidence="4" id="KW-1185">Reference proteome</keyword>
<gene>
    <name evidence="3" type="ORF">BWQ96_05352</name>
</gene>
<feature type="compositionally biased region" description="Basic residues" evidence="2">
    <location>
        <begin position="520"/>
        <end position="540"/>
    </location>
</feature>
<dbReference type="GO" id="GO:0016020">
    <property type="term" value="C:membrane"/>
    <property type="evidence" value="ECO:0007669"/>
    <property type="project" value="TreeGrafter"/>
</dbReference>
<feature type="compositionally biased region" description="Low complexity" evidence="2">
    <location>
        <begin position="14"/>
        <end position="23"/>
    </location>
</feature>
<name>A0A2V3IRY6_9FLOR</name>
<dbReference type="PANTHER" id="PTHR46207:SF1">
    <property type="entry name" value="PROTEIN RCC2"/>
    <property type="match status" value="1"/>
</dbReference>
<dbReference type="Pfam" id="PF13540">
    <property type="entry name" value="RCC1_2"/>
    <property type="match status" value="1"/>
</dbReference>
<dbReference type="Proteomes" id="UP000247409">
    <property type="component" value="Unassembled WGS sequence"/>
</dbReference>
<feature type="compositionally biased region" description="Low complexity" evidence="2">
    <location>
        <begin position="79"/>
        <end position="93"/>
    </location>
</feature>
<dbReference type="EMBL" id="NBIV01000079">
    <property type="protein sequence ID" value="PXF44862.1"/>
    <property type="molecule type" value="Genomic_DNA"/>
</dbReference>
<evidence type="ECO:0000313" key="4">
    <source>
        <dbReference type="Proteomes" id="UP000247409"/>
    </source>
</evidence>
<feature type="repeat" description="RCC1" evidence="1">
    <location>
        <begin position="221"/>
        <end position="272"/>
    </location>
</feature>
<dbReference type="PROSITE" id="PS50012">
    <property type="entry name" value="RCC1_3"/>
    <property type="match status" value="5"/>
</dbReference>
<dbReference type="PROSITE" id="PS00626">
    <property type="entry name" value="RCC1_2"/>
    <property type="match status" value="2"/>
</dbReference>
<feature type="repeat" description="RCC1" evidence="1">
    <location>
        <begin position="273"/>
        <end position="336"/>
    </location>
</feature>
<proteinExistence type="predicted"/>
<comment type="caution">
    <text evidence="3">The sequence shown here is derived from an EMBL/GenBank/DDBJ whole genome shotgun (WGS) entry which is preliminary data.</text>
</comment>
<reference evidence="3 4" key="1">
    <citation type="journal article" date="2018" name="Mol. Biol. Evol.">
        <title>Analysis of the draft genome of the red seaweed Gracilariopsis chorda provides insights into genome size evolution in Rhodophyta.</title>
        <authorList>
            <person name="Lee J."/>
            <person name="Yang E.C."/>
            <person name="Graf L."/>
            <person name="Yang J.H."/>
            <person name="Qiu H."/>
            <person name="Zel Zion U."/>
            <person name="Chan C.X."/>
            <person name="Stephens T.G."/>
            <person name="Weber A.P.M."/>
            <person name="Boo G.H."/>
            <person name="Boo S.M."/>
            <person name="Kim K.M."/>
            <person name="Shin Y."/>
            <person name="Jung M."/>
            <person name="Lee S.J."/>
            <person name="Yim H.S."/>
            <person name="Lee J.H."/>
            <person name="Bhattacharya D."/>
            <person name="Yoon H.S."/>
        </authorList>
    </citation>
    <scope>NUCLEOTIDE SEQUENCE [LARGE SCALE GENOMIC DNA]</scope>
    <source>
        <strain evidence="3 4">SKKU-2015</strain>
        <tissue evidence="3">Whole body</tissue>
    </source>
</reference>
<dbReference type="GO" id="GO:0031267">
    <property type="term" value="F:small GTPase binding"/>
    <property type="evidence" value="ECO:0007669"/>
    <property type="project" value="TreeGrafter"/>
</dbReference>
<sequence>MTQATDRSKRAARRAAAQQQSRQNKPKSTRKQSNEPANHSNSLPSRGSHEKTASITTQPSKRVAPKQEEQSPNAQPTEKTTTSQWPQQQQQLTPKKKSHLLFCGSNKWDLLGRKSVPKSVAQRGGSEEGREFLAPVRLSFPDLKSAPFEAVFSGPTAAHAIVLDTEGIAYGLGRNEHAQLGFEDLRAKTTLQQLEPPLKNAERIVHACCGRSHTLLVSSEGRVFAAGCNSHGQLGTHSKPQQSGWSVVTIPGGARVSQVGAGTEFSIFVTDDGHLYAAGCAEHGHLGNGVTGERIESAGKVVFDTVSTPVRVPFPPDVKIRQIACGANHTVALDDKGKVWSWGWGAYGRLGHRQPNDEVIPRRVAVFDADHFDIDFVAAGGTSSFAVQKSRKCIFFWGITKKSGESFMYPKPLFDLQGWQVRSVAVGPSSVAVAAEQSTISWGASPTFGELGYGEGPKSSTKPKKMEALEGLEVKQIAMGIAFTVMIVDCIGEEEEKIVSELEEVSLETDHVAEEEKSKPSVKGKRKGQQASKRGRKRRK</sequence>
<dbReference type="Pfam" id="PF00415">
    <property type="entry name" value="RCC1"/>
    <property type="match status" value="2"/>
</dbReference>
<feature type="repeat" description="RCC1" evidence="1">
    <location>
        <begin position="337"/>
        <end position="390"/>
    </location>
</feature>
<dbReference type="SUPFAM" id="SSF50985">
    <property type="entry name" value="RCC1/BLIP-II"/>
    <property type="match status" value="1"/>
</dbReference>
<dbReference type="InterPro" id="IPR009091">
    <property type="entry name" value="RCC1/BLIP-II"/>
</dbReference>
<dbReference type="OrthoDB" id="297375at2759"/>
<protein>
    <submittedName>
        <fullName evidence="3">Protein RCC2</fullName>
    </submittedName>
</protein>
<feature type="region of interest" description="Disordered" evidence="2">
    <location>
        <begin position="505"/>
        <end position="540"/>
    </location>
</feature>